<organism evidence="2 3">
    <name type="scientific">Streptacidiphilus jiangxiensis</name>
    <dbReference type="NCBI Taxonomy" id="235985"/>
    <lineage>
        <taxon>Bacteria</taxon>
        <taxon>Bacillati</taxon>
        <taxon>Actinomycetota</taxon>
        <taxon>Actinomycetes</taxon>
        <taxon>Kitasatosporales</taxon>
        <taxon>Streptomycetaceae</taxon>
        <taxon>Streptacidiphilus</taxon>
    </lineage>
</organism>
<evidence type="ECO:0000313" key="3">
    <source>
        <dbReference type="Proteomes" id="UP000183015"/>
    </source>
</evidence>
<dbReference type="Pfam" id="PF00903">
    <property type="entry name" value="Glyoxalase"/>
    <property type="match status" value="1"/>
</dbReference>
<name>A0A1H7I3A2_STRJI</name>
<dbReference type="STRING" id="235985.SAMN05414137_102483"/>
<dbReference type="Gene3D" id="3.30.720.120">
    <property type="match status" value="1"/>
</dbReference>
<dbReference type="PROSITE" id="PS51819">
    <property type="entry name" value="VOC"/>
    <property type="match status" value="1"/>
</dbReference>
<dbReference type="OrthoDB" id="9795306at2"/>
<dbReference type="InterPro" id="IPR029068">
    <property type="entry name" value="Glyas_Bleomycin-R_OHBP_Dase"/>
</dbReference>
<dbReference type="eggNOG" id="COG2764">
    <property type="taxonomic scope" value="Bacteria"/>
</dbReference>
<protein>
    <submittedName>
        <fullName evidence="2">PhnB protein</fullName>
    </submittedName>
</protein>
<gene>
    <name evidence="2" type="ORF">SAMN05414137_102483</name>
</gene>
<evidence type="ECO:0000259" key="1">
    <source>
        <dbReference type="PROSITE" id="PS51819"/>
    </source>
</evidence>
<dbReference type="Proteomes" id="UP000183015">
    <property type="component" value="Unassembled WGS sequence"/>
</dbReference>
<feature type="domain" description="VOC" evidence="1">
    <location>
        <begin position="9"/>
        <end position="129"/>
    </location>
</feature>
<reference evidence="3" key="1">
    <citation type="submission" date="2016-10" db="EMBL/GenBank/DDBJ databases">
        <authorList>
            <person name="Varghese N."/>
        </authorList>
    </citation>
    <scope>NUCLEOTIDE SEQUENCE [LARGE SCALE GENOMIC DNA]</scope>
    <source>
        <strain evidence="3">DSM 45096 / BCRC 16803 / CGMCC 4.1857 / CIP 109030 / JCM 12277 / KCTC 19219 / NBRC 100920 / 33214</strain>
    </source>
</reference>
<dbReference type="InterPro" id="IPR004360">
    <property type="entry name" value="Glyas_Fos-R_dOase_dom"/>
</dbReference>
<dbReference type="AlphaFoldDB" id="A0A1H7I3A2"/>
<accession>A0A1H7I3A2</accession>
<dbReference type="Gene3D" id="3.30.720.110">
    <property type="match status" value="1"/>
</dbReference>
<dbReference type="PANTHER" id="PTHR34109">
    <property type="entry name" value="BNAUNNG04460D PROTEIN-RELATED"/>
    <property type="match status" value="1"/>
</dbReference>
<dbReference type="RefSeq" id="WP_042443792.1">
    <property type="nucleotide sequence ID" value="NZ_BBPN01000005.1"/>
</dbReference>
<evidence type="ECO:0000313" key="2">
    <source>
        <dbReference type="EMBL" id="SEK57009.1"/>
    </source>
</evidence>
<dbReference type="SUPFAM" id="SSF54593">
    <property type="entry name" value="Glyoxalase/Bleomycin resistance protein/Dihydroxybiphenyl dioxygenase"/>
    <property type="match status" value="1"/>
</dbReference>
<proteinExistence type="predicted"/>
<dbReference type="InterPro" id="IPR037523">
    <property type="entry name" value="VOC_core"/>
</dbReference>
<sequence>MEIPQHHRQAVIPHIMVDGAAKAVEFYEQAFGATELFRLNRLDGTVAHAEVAVEGSVLMLSDPDEAPFGPPGGAASVVLHVYVHDVDAVTARAASAGAEVMAAAEDKPYGLRQSMLRDPFGHVWILLHPLP</sequence>
<keyword evidence="3" id="KW-1185">Reference proteome</keyword>
<dbReference type="CDD" id="cd07246">
    <property type="entry name" value="VOC_like"/>
    <property type="match status" value="1"/>
</dbReference>
<dbReference type="PANTHER" id="PTHR34109:SF1">
    <property type="entry name" value="VOC DOMAIN-CONTAINING PROTEIN"/>
    <property type="match status" value="1"/>
</dbReference>
<dbReference type="EMBL" id="FOAZ01000002">
    <property type="protein sequence ID" value="SEK57009.1"/>
    <property type="molecule type" value="Genomic_DNA"/>
</dbReference>